<dbReference type="Proteomes" id="UP000261540">
    <property type="component" value="Unplaced"/>
</dbReference>
<dbReference type="Ensembl" id="ENSPKIT00000037838.1">
    <property type="protein sequence ID" value="ENSPKIP00000013414.1"/>
    <property type="gene ID" value="ENSPKIG00000000864.1"/>
</dbReference>
<dbReference type="GeneTree" id="ENSGT00940000162068"/>
<dbReference type="InterPro" id="IPR025398">
    <property type="entry name" value="DUF4371"/>
</dbReference>
<evidence type="ECO:0000259" key="2">
    <source>
        <dbReference type="Pfam" id="PF05699"/>
    </source>
</evidence>
<dbReference type="InterPro" id="IPR008906">
    <property type="entry name" value="HATC_C_dom"/>
</dbReference>
<dbReference type="PANTHER" id="PTHR45749">
    <property type="match status" value="1"/>
</dbReference>
<feature type="domain" description="DUF4371" evidence="3">
    <location>
        <begin position="111"/>
        <end position="270"/>
    </location>
</feature>
<protein>
    <recommendedName>
        <fullName evidence="6">DUF4371 domain-containing protein</fullName>
    </recommendedName>
</protein>
<sequence length="666" mass="75953">MAKRPNTLDKYFSKKTKTDNADDRQVTLIEQMTNPLKFGAVSQASTDSTHPERDPVHGPKMSANFIEVGPFQPIISFPSSDGRNSEHAKRVDENREYLKKICETLLFCCRSCIALRGHDETEESQNRGNFLELMDLRANDSQLIDRLFKKRERSFNYVHSTHQNELINIMAGQVKSDIIQKVLEAGIFALIADETQDISRHEQVAVVLRYVDGDLAVHESFIGFHRTDRTDGESLAILLKNVLTSFNLDIRNLRAQCYDGAASMRGTYRGVAARILHGNPLAMYVLCHSHILNLCIVDVCRTHTAVRHMLTNVQSLYNFIEGSAKRHAVFESLRERNSDFSGKSTTLKHLSDTRWSCRAEALKAILDNFETIVDTLSEISEKDVQIGGQANSLLTSVTDFHFLFPCILMRRVLMQCNVLSKALQSSTLHYASVKNLVSATISALLAMRTDHHFQQLWEFTVQLCDKNNYRGPQRPWRRTNKTTMPGPNADSAQDHYKDLHFSVLDNTVNEIRERFQENDMNTLTALNNILSTSACTEEDLTFICHRYGFPEEETSAELSLFNAMSTGQASFDERLSLFKESKLVHSLVNVGNLFKFFLTVPMNSASCERNFSCLRRLKTYMRNTMCQERLSDIAVLNIERTIHVDLDKTSHHECSLVKRFVWNLPD</sequence>
<evidence type="ECO:0008006" key="6">
    <source>
        <dbReference type="Google" id="ProtNLM"/>
    </source>
</evidence>
<reference evidence="4" key="1">
    <citation type="submission" date="2025-08" db="UniProtKB">
        <authorList>
            <consortium name="Ensembl"/>
        </authorList>
    </citation>
    <scope>IDENTIFICATION</scope>
</reference>
<keyword evidence="5" id="KW-1185">Reference proteome</keyword>
<feature type="region of interest" description="Disordered" evidence="1">
    <location>
        <begin position="1"/>
        <end position="22"/>
    </location>
</feature>
<name>A0A3B3R5E4_9TELE</name>
<proteinExistence type="predicted"/>
<dbReference type="InterPro" id="IPR012337">
    <property type="entry name" value="RNaseH-like_sf"/>
</dbReference>
<evidence type="ECO:0000259" key="3">
    <source>
        <dbReference type="Pfam" id="PF14291"/>
    </source>
</evidence>
<dbReference type="AlphaFoldDB" id="A0A3B3R5E4"/>
<feature type="domain" description="HAT C-terminal dimerisation" evidence="2">
    <location>
        <begin position="593"/>
        <end position="640"/>
    </location>
</feature>
<evidence type="ECO:0000313" key="5">
    <source>
        <dbReference type="Proteomes" id="UP000261540"/>
    </source>
</evidence>
<dbReference type="GO" id="GO:0046983">
    <property type="term" value="F:protein dimerization activity"/>
    <property type="evidence" value="ECO:0007669"/>
    <property type="project" value="InterPro"/>
</dbReference>
<evidence type="ECO:0000256" key="1">
    <source>
        <dbReference type="SAM" id="MobiDB-lite"/>
    </source>
</evidence>
<dbReference type="Pfam" id="PF14291">
    <property type="entry name" value="DUF4371"/>
    <property type="match status" value="1"/>
</dbReference>
<accession>A0A3B3R5E4</accession>
<evidence type="ECO:0000313" key="4">
    <source>
        <dbReference type="Ensembl" id="ENSPKIP00000013414.1"/>
    </source>
</evidence>
<dbReference type="Pfam" id="PF05699">
    <property type="entry name" value="Dimer_Tnp_hAT"/>
    <property type="match status" value="1"/>
</dbReference>
<reference evidence="4" key="2">
    <citation type="submission" date="2025-09" db="UniProtKB">
        <authorList>
            <consortium name="Ensembl"/>
        </authorList>
    </citation>
    <scope>IDENTIFICATION</scope>
</reference>
<organism evidence="4 5">
    <name type="scientific">Paramormyrops kingsleyae</name>
    <dbReference type="NCBI Taxonomy" id="1676925"/>
    <lineage>
        <taxon>Eukaryota</taxon>
        <taxon>Metazoa</taxon>
        <taxon>Chordata</taxon>
        <taxon>Craniata</taxon>
        <taxon>Vertebrata</taxon>
        <taxon>Euteleostomi</taxon>
        <taxon>Actinopterygii</taxon>
        <taxon>Neopterygii</taxon>
        <taxon>Teleostei</taxon>
        <taxon>Osteoglossocephala</taxon>
        <taxon>Osteoglossomorpha</taxon>
        <taxon>Osteoglossiformes</taxon>
        <taxon>Mormyridae</taxon>
        <taxon>Paramormyrops</taxon>
    </lineage>
</organism>
<dbReference type="SUPFAM" id="SSF53098">
    <property type="entry name" value="Ribonuclease H-like"/>
    <property type="match status" value="1"/>
</dbReference>
<dbReference type="PANTHER" id="PTHR45749:SF21">
    <property type="entry name" value="DUF4371 DOMAIN-CONTAINING PROTEIN"/>
    <property type="match status" value="1"/>
</dbReference>